<evidence type="ECO:0000256" key="10">
    <source>
        <dbReference type="RuleBase" id="RU079119"/>
    </source>
</evidence>
<evidence type="ECO:0000256" key="6">
    <source>
        <dbReference type="ARBA" id="ARBA00023139"/>
    </source>
</evidence>
<reference evidence="14" key="1">
    <citation type="submission" date="2024-04" db="EMBL/GenBank/DDBJ databases">
        <authorList>
            <person name="Shaw F."/>
            <person name="Minotto A."/>
        </authorList>
    </citation>
    <scope>NUCLEOTIDE SEQUENCE [LARGE SCALE GENOMIC DNA]</scope>
</reference>
<feature type="transmembrane region" description="Helical" evidence="10">
    <location>
        <begin position="558"/>
        <end position="580"/>
    </location>
</feature>
<dbReference type="EMBL" id="OZ037946">
    <property type="protein sequence ID" value="CAL1705124.1"/>
    <property type="molecule type" value="Genomic_DNA"/>
</dbReference>
<evidence type="ECO:0000256" key="7">
    <source>
        <dbReference type="ARBA" id="ARBA00023288"/>
    </source>
</evidence>
<comment type="catalytic activity">
    <reaction evidence="9 10">
        <text>L-cysteinyl-[protein] + hexadecanoyl-CoA = S-hexadecanoyl-L-cysteinyl-[protein] + CoA</text>
        <dbReference type="Rhea" id="RHEA:36683"/>
        <dbReference type="Rhea" id="RHEA-COMP:10131"/>
        <dbReference type="Rhea" id="RHEA-COMP:11032"/>
        <dbReference type="ChEBI" id="CHEBI:29950"/>
        <dbReference type="ChEBI" id="CHEBI:57287"/>
        <dbReference type="ChEBI" id="CHEBI:57379"/>
        <dbReference type="ChEBI" id="CHEBI:74151"/>
        <dbReference type="EC" id="2.3.1.225"/>
    </reaction>
</comment>
<evidence type="ECO:0000259" key="12">
    <source>
        <dbReference type="Pfam" id="PF01529"/>
    </source>
</evidence>
<keyword evidence="5 10" id="KW-0472">Membrane</keyword>
<feature type="region of interest" description="Disordered" evidence="11">
    <location>
        <begin position="1"/>
        <end position="140"/>
    </location>
</feature>
<feature type="compositionally biased region" description="Basic and acidic residues" evidence="11">
    <location>
        <begin position="233"/>
        <end position="252"/>
    </location>
</feature>
<dbReference type="InterPro" id="IPR001594">
    <property type="entry name" value="Palmitoyltrfase_DHHC"/>
</dbReference>
<feature type="transmembrane region" description="Helical" evidence="10">
    <location>
        <begin position="404"/>
        <end position="425"/>
    </location>
</feature>
<keyword evidence="3 10" id="KW-0812">Transmembrane</keyword>
<feature type="compositionally biased region" description="Low complexity" evidence="11">
    <location>
        <begin position="54"/>
        <end position="67"/>
    </location>
</feature>
<dbReference type="PANTHER" id="PTHR22883">
    <property type="entry name" value="ZINC FINGER DHHC DOMAIN CONTAINING PROTEIN"/>
    <property type="match status" value="1"/>
</dbReference>
<keyword evidence="8 10" id="KW-0012">Acyltransferase</keyword>
<comment type="subcellular location">
    <subcellularLocation>
        <location evidence="1">Membrane</location>
        <topology evidence="1">Multi-pass membrane protein</topology>
    </subcellularLocation>
</comment>
<feature type="transmembrane region" description="Helical" evidence="10">
    <location>
        <begin position="514"/>
        <end position="538"/>
    </location>
</feature>
<evidence type="ECO:0000256" key="9">
    <source>
        <dbReference type="ARBA" id="ARBA00048048"/>
    </source>
</evidence>
<evidence type="ECO:0000313" key="14">
    <source>
        <dbReference type="Proteomes" id="UP001497453"/>
    </source>
</evidence>
<gene>
    <name evidence="13" type="ORF">GFSPODELE1_LOCUS5288</name>
</gene>
<dbReference type="Pfam" id="PF01529">
    <property type="entry name" value="DHHC"/>
    <property type="match status" value="1"/>
</dbReference>
<name>A0ABP1DD62_9APHY</name>
<evidence type="ECO:0000256" key="1">
    <source>
        <dbReference type="ARBA" id="ARBA00004141"/>
    </source>
</evidence>
<keyword evidence="6" id="KW-0564">Palmitate</keyword>
<protein>
    <recommendedName>
        <fullName evidence="10">Palmitoyltransferase</fullName>
        <ecNumber evidence="10">2.3.1.225</ecNumber>
    </recommendedName>
</protein>
<keyword evidence="2 10" id="KW-0808">Transferase</keyword>
<dbReference type="EC" id="2.3.1.225" evidence="10"/>
<evidence type="ECO:0000256" key="11">
    <source>
        <dbReference type="SAM" id="MobiDB-lite"/>
    </source>
</evidence>
<sequence>MANPRSLQHSHSQRIAAQLPFSPSPSTNSVGSQRRNPATPGKPSSIPPHISLHARSGSAVSSRSRNAPSNVTTSGEPPYGLPTIPDSPPRPTPNGTFVSGVTPSTPFFNYSRPNIPTSPPPQVPPALSLPRPGSPGSIISSEAHALTPVHLGQLSKEEYTQDSDVSDSVNPSTEDLNHALQATQKTTSTKHSREPLLPIGPRLMQRPGVPRPSITVTSGPYGKSDGNISPGGRMRDSFEKMFKRRQSTEIQRKAGPSNGSPHSPYHPRSAQNSPISLSPANGRLTFEVSDEDGGILSAASRYKGSSSPGHASSISFTHMSFNPIAPTDINPPLAETPLLDEKTRKPMHRYQLYPSRNRFFLGGRILTGGDSPWAFIASLIVVLGITGVWFGTTCVWWWLNESPAVAAVGAYMCLLTISSMCATAFRDPGILPRNLDPDPPFPAPTGSQDSFRAPLPRDLRVRAGTVRVKYCPTCRTYRPPRSSHCKMCDNCVDNCDHHCQWVNNCVGRRNYTTFFTFLFSAVLTLILVICTTAIHLWLLTRPRFGLSFKQALGTSQGIGSAVAFSMSILVIWPVSALLAYHLRLLLLNVTTIEQIRNQAHKTLVPGPPPPNPFSHGNWRRNLFYVLCRPVGYSWLDPRGIATEDKREINPGLLDDHFQAAMEEGHGRGKGQ</sequence>
<feature type="compositionally biased region" description="Polar residues" evidence="11">
    <location>
        <begin position="24"/>
        <end position="36"/>
    </location>
</feature>
<feature type="domain" description="Palmitoyltransferase DHHC" evidence="12">
    <location>
        <begin position="469"/>
        <end position="597"/>
    </location>
</feature>
<dbReference type="InterPro" id="IPR039859">
    <property type="entry name" value="PFA4/ZDH16/20/ERF2-like"/>
</dbReference>
<evidence type="ECO:0000256" key="4">
    <source>
        <dbReference type="ARBA" id="ARBA00022989"/>
    </source>
</evidence>
<feature type="compositionally biased region" description="Polar residues" evidence="11">
    <location>
        <begin position="1"/>
        <end position="15"/>
    </location>
</feature>
<proteinExistence type="inferred from homology"/>
<evidence type="ECO:0000256" key="3">
    <source>
        <dbReference type="ARBA" id="ARBA00022692"/>
    </source>
</evidence>
<dbReference type="Proteomes" id="UP001497453">
    <property type="component" value="Chromosome 3"/>
</dbReference>
<feature type="region of interest" description="Disordered" evidence="11">
    <location>
        <begin position="181"/>
        <end position="281"/>
    </location>
</feature>
<evidence type="ECO:0000256" key="2">
    <source>
        <dbReference type="ARBA" id="ARBA00022679"/>
    </source>
</evidence>
<comment type="domain">
    <text evidence="10">The DHHC domain is required for palmitoyltransferase activity.</text>
</comment>
<evidence type="ECO:0000256" key="8">
    <source>
        <dbReference type="ARBA" id="ARBA00023315"/>
    </source>
</evidence>
<accession>A0ABP1DD62</accession>
<comment type="similarity">
    <text evidence="10">Belongs to the DHHC palmitoyltransferase family.</text>
</comment>
<dbReference type="PROSITE" id="PS50216">
    <property type="entry name" value="DHHC"/>
    <property type="match status" value="1"/>
</dbReference>
<organism evidence="13 14">
    <name type="scientific">Somion occarium</name>
    <dbReference type="NCBI Taxonomy" id="3059160"/>
    <lineage>
        <taxon>Eukaryota</taxon>
        <taxon>Fungi</taxon>
        <taxon>Dikarya</taxon>
        <taxon>Basidiomycota</taxon>
        <taxon>Agaricomycotina</taxon>
        <taxon>Agaricomycetes</taxon>
        <taxon>Polyporales</taxon>
        <taxon>Cerrenaceae</taxon>
        <taxon>Somion</taxon>
    </lineage>
</organism>
<evidence type="ECO:0000256" key="5">
    <source>
        <dbReference type="ARBA" id="ARBA00023136"/>
    </source>
</evidence>
<evidence type="ECO:0000313" key="13">
    <source>
        <dbReference type="EMBL" id="CAL1705124.1"/>
    </source>
</evidence>
<feature type="compositionally biased region" description="Polar residues" evidence="11">
    <location>
        <begin position="94"/>
        <end position="112"/>
    </location>
</feature>
<keyword evidence="7" id="KW-0449">Lipoprotein</keyword>
<feature type="compositionally biased region" description="Low complexity" evidence="11">
    <location>
        <begin position="125"/>
        <end position="140"/>
    </location>
</feature>
<keyword evidence="14" id="KW-1185">Reference proteome</keyword>
<feature type="compositionally biased region" description="Polar residues" evidence="11">
    <location>
        <begin position="269"/>
        <end position="279"/>
    </location>
</feature>
<feature type="transmembrane region" description="Helical" evidence="10">
    <location>
        <begin position="373"/>
        <end position="398"/>
    </location>
</feature>
<dbReference type="PANTHER" id="PTHR22883:SF488">
    <property type="entry name" value="PALMITOYLTRANSFERASE"/>
    <property type="match status" value="1"/>
</dbReference>
<keyword evidence="4 10" id="KW-1133">Transmembrane helix</keyword>